<comment type="caution">
    <text evidence="4">The sequence shown here is derived from an EMBL/GenBank/DDBJ whole genome shotgun (WGS) entry which is preliminary data.</text>
</comment>
<dbReference type="InterPro" id="IPR036107">
    <property type="entry name" value="CsrA_sf"/>
</dbReference>
<dbReference type="PANTHER" id="PTHR34984:SF1">
    <property type="entry name" value="CARBON STORAGE REGULATOR"/>
    <property type="match status" value="1"/>
</dbReference>
<dbReference type="InterPro" id="IPR003751">
    <property type="entry name" value="CsrA"/>
</dbReference>
<evidence type="ECO:0000256" key="2">
    <source>
        <dbReference type="ARBA" id="ARBA00022845"/>
    </source>
</evidence>
<evidence type="ECO:0000313" key="5">
    <source>
        <dbReference type="Proteomes" id="UP001560267"/>
    </source>
</evidence>
<dbReference type="EMBL" id="JBFSHR010000060">
    <property type="protein sequence ID" value="MEX6430542.1"/>
    <property type="molecule type" value="Genomic_DNA"/>
</dbReference>
<protein>
    <submittedName>
        <fullName evidence="4">Carbon storage regulator</fullName>
    </submittedName>
</protein>
<keyword evidence="5" id="KW-1185">Reference proteome</keyword>
<keyword evidence="1" id="KW-0963">Cytoplasm</keyword>
<evidence type="ECO:0000256" key="3">
    <source>
        <dbReference type="ARBA" id="ARBA00022884"/>
    </source>
</evidence>
<organism evidence="4 5">
    <name type="scientific">Ferrimicrobium acidiphilum</name>
    <dbReference type="NCBI Taxonomy" id="121039"/>
    <lineage>
        <taxon>Bacteria</taxon>
        <taxon>Bacillati</taxon>
        <taxon>Actinomycetota</taxon>
        <taxon>Acidimicrobiia</taxon>
        <taxon>Acidimicrobiales</taxon>
        <taxon>Acidimicrobiaceae</taxon>
        <taxon>Ferrimicrobium</taxon>
    </lineage>
</organism>
<proteinExistence type="predicted"/>
<keyword evidence="2" id="KW-0810">Translation regulation</keyword>
<name>A0ABV3Y4R5_9ACTN</name>
<reference evidence="4 5" key="1">
    <citation type="submission" date="2024-07" db="EMBL/GenBank/DDBJ databases">
        <title>Draft Genome Sequence of Ferrimicrobium acidiphilum Strain YE2023, Isolated from a Pulp of Bioleach Reactor.</title>
        <authorList>
            <person name="Elkina Y.A."/>
            <person name="Bulaeva A.G."/>
            <person name="Beletsky A.V."/>
            <person name="Mardanov A.V."/>
        </authorList>
    </citation>
    <scope>NUCLEOTIDE SEQUENCE [LARGE SCALE GENOMIC DNA]</scope>
    <source>
        <strain evidence="4 5">YE2023</strain>
    </source>
</reference>
<dbReference type="Proteomes" id="UP001560267">
    <property type="component" value="Unassembled WGS sequence"/>
</dbReference>
<dbReference type="Pfam" id="PF02599">
    <property type="entry name" value="CsrA"/>
    <property type="match status" value="1"/>
</dbReference>
<sequence>MLVITRKEGERIVIDDDIVITVVESKRGSVRIGIQAPPQVAIAREE</sequence>
<gene>
    <name evidence="4" type="ORF">AB6A68_11970</name>
</gene>
<dbReference type="Gene3D" id="2.60.40.4380">
    <property type="entry name" value="Translational regulator CsrA"/>
    <property type="match status" value="1"/>
</dbReference>
<evidence type="ECO:0000313" key="4">
    <source>
        <dbReference type="EMBL" id="MEX6430542.1"/>
    </source>
</evidence>
<dbReference type="SUPFAM" id="SSF117130">
    <property type="entry name" value="CsrA-like"/>
    <property type="match status" value="1"/>
</dbReference>
<evidence type="ECO:0000256" key="1">
    <source>
        <dbReference type="ARBA" id="ARBA00022490"/>
    </source>
</evidence>
<accession>A0ABV3Y4R5</accession>
<keyword evidence="3" id="KW-0694">RNA-binding</keyword>
<dbReference type="PANTHER" id="PTHR34984">
    <property type="entry name" value="CARBON STORAGE REGULATOR"/>
    <property type="match status" value="1"/>
</dbReference>